<evidence type="ECO:0000256" key="6">
    <source>
        <dbReference type="ARBA" id="ARBA00022679"/>
    </source>
</evidence>
<gene>
    <name evidence="15" type="ORF">BD410DRAFT_792889</name>
</gene>
<dbReference type="PANTHER" id="PTHR11129:SF1">
    <property type="entry name" value="PROTEIN FARNESYLTRANSFERASE_GERANYLGERANYLTRANSFERASE TYPE-1 SUBUNIT ALPHA"/>
    <property type="match status" value="1"/>
</dbReference>
<keyword evidence="5" id="KW-0637">Prenyltransferase</keyword>
<evidence type="ECO:0000256" key="7">
    <source>
        <dbReference type="ARBA" id="ARBA00022737"/>
    </source>
</evidence>
<evidence type="ECO:0000256" key="14">
    <source>
        <dbReference type="SAM" id="MobiDB-lite"/>
    </source>
</evidence>
<dbReference type="PANTHER" id="PTHR11129">
    <property type="entry name" value="PROTEIN FARNESYLTRANSFERASE ALPHA SUBUNIT/RAB GERANYLGERANYL TRANSFERASE ALPHA SUBUNIT"/>
    <property type="match status" value="1"/>
</dbReference>
<dbReference type="PROSITE" id="PS51147">
    <property type="entry name" value="PFTA"/>
    <property type="match status" value="5"/>
</dbReference>
<evidence type="ECO:0000256" key="11">
    <source>
        <dbReference type="ARBA" id="ARBA00042436"/>
    </source>
</evidence>
<protein>
    <recommendedName>
        <fullName evidence="9">Protein farnesyltransferase/geranylgeranyltransferase type-1 subunit alpha</fullName>
        <ecNumber evidence="4">2.5.1.58</ecNumber>
        <ecNumber evidence="3">2.5.1.59</ecNumber>
    </recommendedName>
    <alternativeName>
        <fullName evidence="12">CAAX farnesyltransferase subunit alpha</fullName>
    </alternativeName>
    <alternativeName>
        <fullName evidence="11">FTase-alpha</fullName>
    </alternativeName>
    <alternativeName>
        <fullName evidence="10">Ras proteins prenyltransferase subunit alpha</fullName>
    </alternativeName>
    <alternativeName>
        <fullName evidence="13">Type I protein geranyl-geranyltransferase subunit alpha</fullName>
    </alternativeName>
</protein>
<evidence type="ECO:0000256" key="2">
    <source>
        <dbReference type="ARBA" id="ARBA00006734"/>
    </source>
</evidence>
<evidence type="ECO:0000256" key="12">
    <source>
        <dbReference type="ARBA" id="ARBA00043086"/>
    </source>
</evidence>
<evidence type="ECO:0000313" key="15">
    <source>
        <dbReference type="EMBL" id="TDL18725.1"/>
    </source>
</evidence>
<dbReference type="GO" id="GO:0005965">
    <property type="term" value="C:protein farnesyltransferase complex"/>
    <property type="evidence" value="ECO:0007669"/>
    <property type="project" value="TreeGrafter"/>
</dbReference>
<evidence type="ECO:0000256" key="8">
    <source>
        <dbReference type="ARBA" id="ARBA00022842"/>
    </source>
</evidence>
<comment type="cofactor">
    <cofactor evidence="1">
        <name>Mg(2+)</name>
        <dbReference type="ChEBI" id="CHEBI:18420"/>
    </cofactor>
</comment>
<dbReference type="VEuPathDB" id="FungiDB:BD410DRAFT_792889"/>
<accession>A0A4Y7PUF0</accession>
<keyword evidence="16" id="KW-1185">Reference proteome</keyword>
<dbReference type="EC" id="2.5.1.58" evidence="4"/>
<evidence type="ECO:0000256" key="10">
    <source>
        <dbReference type="ARBA" id="ARBA00041392"/>
    </source>
</evidence>
<dbReference type="EC" id="2.5.1.59" evidence="3"/>
<evidence type="ECO:0000256" key="9">
    <source>
        <dbReference type="ARBA" id="ARBA00040965"/>
    </source>
</evidence>
<feature type="region of interest" description="Disordered" evidence="14">
    <location>
        <begin position="129"/>
        <end position="158"/>
    </location>
</feature>
<reference evidence="15 16" key="1">
    <citation type="submission" date="2018-06" db="EMBL/GenBank/DDBJ databases">
        <title>A transcriptomic atlas of mushroom development highlights an independent origin of complex multicellularity.</title>
        <authorList>
            <consortium name="DOE Joint Genome Institute"/>
            <person name="Krizsan K."/>
            <person name="Almasi E."/>
            <person name="Merenyi Z."/>
            <person name="Sahu N."/>
            <person name="Viragh M."/>
            <person name="Koszo T."/>
            <person name="Mondo S."/>
            <person name="Kiss B."/>
            <person name="Balint B."/>
            <person name="Kues U."/>
            <person name="Barry K."/>
            <person name="Hegedus J.C."/>
            <person name="Henrissat B."/>
            <person name="Johnson J."/>
            <person name="Lipzen A."/>
            <person name="Ohm R."/>
            <person name="Nagy I."/>
            <person name="Pangilinan J."/>
            <person name="Yan J."/>
            <person name="Xiong Y."/>
            <person name="Grigoriev I.V."/>
            <person name="Hibbett D.S."/>
            <person name="Nagy L.G."/>
        </authorList>
    </citation>
    <scope>NUCLEOTIDE SEQUENCE [LARGE SCALE GENOMIC DNA]</scope>
    <source>
        <strain evidence="15 16">SZMC22713</strain>
    </source>
</reference>
<evidence type="ECO:0000313" key="16">
    <source>
        <dbReference type="Proteomes" id="UP000294933"/>
    </source>
</evidence>
<evidence type="ECO:0000256" key="4">
    <source>
        <dbReference type="ARBA" id="ARBA00012702"/>
    </source>
</evidence>
<evidence type="ECO:0000256" key="13">
    <source>
        <dbReference type="ARBA" id="ARBA00043219"/>
    </source>
</evidence>
<dbReference type="AlphaFoldDB" id="A0A4Y7PUF0"/>
<comment type="similarity">
    <text evidence="2">Belongs to the protein prenyltransferase subunit alpha family.</text>
</comment>
<feature type="compositionally biased region" description="Low complexity" evidence="14">
    <location>
        <begin position="141"/>
        <end position="153"/>
    </location>
</feature>
<keyword evidence="6 15" id="KW-0808">Transferase</keyword>
<organism evidence="15 16">
    <name type="scientific">Rickenella mellea</name>
    <dbReference type="NCBI Taxonomy" id="50990"/>
    <lineage>
        <taxon>Eukaryota</taxon>
        <taxon>Fungi</taxon>
        <taxon>Dikarya</taxon>
        <taxon>Basidiomycota</taxon>
        <taxon>Agaricomycotina</taxon>
        <taxon>Agaricomycetes</taxon>
        <taxon>Hymenochaetales</taxon>
        <taxon>Rickenellaceae</taxon>
        <taxon>Rickenella</taxon>
    </lineage>
</organism>
<evidence type="ECO:0000256" key="1">
    <source>
        <dbReference type="ARBA" id="ARBA00001946"/>
    </source>
</evidence>
<proteinExistence type="inferred from homology"/>
<sequence>MSSRTSSPDFPPLYAERPEWSDVVPIPQNDEDANPIAPIFYTPEYKDATDYFRGIVKTGEKSKRVLELTESIIRLNPAHYSAWQYRYQTLLSTSSSLSDELTLMDTYATEFLKTYQVWHHRRLLLTLLHQPPSSPSPSSPTPTTTTSPTHTPTTTPPLPLQAELTFITSALRTDAKNYHTWAYRQWVLSHFSRPELWSGEISFVESMLDEDVRNNSAWHHRFFVVFASGVREGDEDREEVRRRELAYTKEKIALAPNNGSAWNYLRGILTHTHTPFATQADFVLPYTLPYPSPSQTEPLDKDVDVKMTDEDKDTDKDEKNSSPENTVVDLENPRPEAGADLPSPLAIEFMADIYEERGGKEDVLSAVELWKSLRDEHDTIRKNYWEFRINDALHPSR</sequence>
<keyword evidence="8" id="KW-0460">Magnesium</keyword>
<dbReference type="EMBL" id="ML170204">
    <property type="protein sequence ID" value="TDL18725.1"/>
    <property type="molecule type" value="Genomic_DNA"/>
</dbReference>
<name>A0A4Y7PUF0_9AGAM</name>
<dbReference type="OrthoDB" id="10255768at2759"/>
<evidence type="ECO:0000256" key="5">
    <source>
        <dbReference type="ARBA" id="ARBA00022602"/>
    </source>
</evidence>
<dbReference type="GO" id="GO:0004662">
    <property type="term" value="F:CAAX-protein geranylgeranyltransferase activity"/>
    <property type="evidence" value="ECO:0007669"/>
    <property type="project" value="UniProtKB-EC"/>
</dbReference>
<feature type="region of interest" description="Disordered" evidence="14">
    <location>
        <begin position="309"/>
        <end position="341"/>
    </location>
</feature>
<dbReference type="STRING" id="50990.A0A4Y7PUF0"/>
<dbReference type="SUPFAM" id="SSF48439">
    <property type="entry name" value="Protein prenylyltransferase"/>
    <property type="match status" value="1"/>
</dbReference>
<dbReference type="Proteomes" id="UP000294933">
    <property type="component" value="Unassembled WGS sequence"/>
</dbReference>
<dbReference type="Pfam" id="PF01239">
    <property type="entry name" value="PPTA"/>
    <property type="match status" value="5"/>
</dbReference>
<dbReference type="GO" id="GO:0004660">
    <property type="term" value="F:protein farnesyltransferase activity"/>
    <property type="evidence" value="ECO:0007669"/>
    <property type="project" value="UniProtKB-EC"/>
</dbReference>
<dbReference type="Gene3D" id="1.25.40.120">
    <property type="entry name" value="Protein prenylyltransferase"/>
    <property type="match status" value="1"/>
</dbReference>
<evidence type="ECO:0000256" key="3">
    <source>
        <dbReference type="ARBA" id="ARBA00012700"/>
    </source>
</evidence>
<feature type="compositionally biased region" description="Basic and acidic residues" evidence="14">
    <location>
        <begin position="309"/>
        <end position="321"/>
    </location>
</feature>
<dbReference type="GO" id="GO:0005953">
    <property type="term" value="C:CAAX-protein geranylgeranyltransferase complex"/>
    <property type="evidence" value="ECO:0007669"/>
    <property type="project" value="TreeGrafter"/>
</dbReference>
<keyword evidence="7" id="KW-0677">Repeat</keyword>
<dbReference type="InterPro" id="IPR002088">
    <property type="entry name" value="Prenyl_trans_a"/>
</dbReference>